<dbReference type="AlphaFoldDB" id="A0A8X6QYG2"/>
<reference evidence="2" key="1">
    <citation type="submission" date="2020-08" db="EMBL/GenBank/DDBJ databases">
        <title>Multicomponent nature underlies the extraordinary mechanical properties of spider dragline silk.</title>
        <authorList>
            <person name="Kono N."/>
            <person name="Nakamura H."/>
            <person name="Mori M."/>
            <person name="Yoshida Y."/>
            <person name="Ohtoshi R."/>
            <person name="Malay A.D."/>
            <person name="Moran D.A.P."/>
            <person name="Tomita M."/>
            <person name="Numata K."/>
            <person name="Arakawa K."/>
        </authorList>
    </citation>
    <scope>NUCLEOTIDE SEQUENCE</scope>
</reference>
<evidence type="ECO:0000313" key="3">
    <source>
        <dbReference type="Proteomes" id="UP000887013"/>
    </source>
</evidence>
<evidence type="ECO:0000256" key="1">
    <source>
        <dbReference type="SAM" id="MobiDB-lite"/>
    </source>
</evidence>
<organism evidence="2 3">
    <name type="scientific">Nephila pilipes</name>
    <name type="common">Giant wood spider</name>
    <name type="synonym">Nephila maculata</name>
    <dbReference type="NCBI Taxonomy" id="299642"/>
    <lineage>
        <taxon>Eukaryota</taxon>
        <taxon>Metazoa</taxon>
        <taxon>Ecdysozoa</taxon>
        <taxon>Arthropoda</taxon>
        <taxon>Chelicerata</taxon>
        <taxon>Arachnida</taxon>
        <taxon>Araneae</taxon>
        <taxon>Araneomorphae</taxon>
        <taxon>Entelegynae</taxon>
        <taxon>Araneoidea</taxon>
        <taxon>Nephilidae</taxon>
        <taxon>Nephila</taxon>
    </lineage>
</organism>
<accession>A0A8X6QYG2</accession>
<keyword evidence="3" id="KW-1185">Reference proteome</keyword>
<proteinExistence type="predicted"/>
<gene>
    <name evidence="2" type="ORF">NPIL_107881</name>
</gene>
<evidence type="ECO:0000313" key="2">
    <source>
        <dbReference type="EMBL" id="GFU38423.1"/>
    </source>
</evidence>
<dbReference type="EMBL" id="BMAW01084364">
    <property type="protein sequence ID" value="GFU38423.1"/>
    <property type="molecule type" value="Genomic_DNA"/>
</dbReference>
<protein>
    <submittedName>
        <fullName evidence="2">Uncharacterized protein</fullName>
    </submittedName>
</protein>
<sequence length="113" mass="13143">MKRLFREVLLYVVTAALKRAGTCELRSVWRSVLPCHADVWEQGFCNEMGWGIKTNESSTTTGHVPLSGRESTPPLARPPNPHCNRKWRCLLFIWLFDSRFIDYFCFNRGHTIN</sequence>
<dbReference type="Proteomes" id="UP000887013">
    <property type="component" value="Unassembled WGS sequence"/>
</dbReference>
<feature type="region of interest" description="Disordered" evidence="1">
    <location>
        <begin position="58"/>
        <end position="77"/>
    </location>
</feature>
<name>A0A8X6QYG2_NEPPI</name>
<comment type="caution">
    <text evidence="2">The sequence shown here is derived from an EMBL/GenBank/DDBJ whole genome shotgun (WGS) entry which is preliminary data.</text>
</comment>